<keyword evidence="1" id="KW-0812">Transmembrane</keyword>
<dbReference type="EMBL" id="ML976615">
    <property type="protein sequence ID" value="KAF1848296.1"/>
    <property type="molecule type" value="Genomic_DNA"/>
</dbReference>
<evidence type="ECO:0000313" key="3">
    <source>
        <dbReference type="Proteomes" id="UP000800039"/>
    </source>
</evidence>
<feature type="transmembrane region" description="Helical" evidence="1">
    <location>
        <begin position="48"/>
        <end position="68"/>
    </location>
</feature>
<keyword evidence="3" id="KW-1185">Reference proteome</keyword>
<comment type="caution">
    <text evidence="2">The sequence shown here is derived from an EMBL/GenBank/DDBJ whole genome shotgun (WGS) entry which is preliminary data.</text>
</comment>
<gene>
    <name evidence="2" type="ORF">K460DRAFT_275845</name>
</gene>
<evidence type="ECO:0000313" key="2">
    <source>
        <dbReference type="EMBL" id="KAF1848296.1"/>
    </source>
</evidence>
<name>A0A9P4GN20_9PLEO</name>
<dbReference type="Proteomes" id="UP000800039">
    <property type="component" value="Unassembled WGS sequence"/>
</dbReference>
<dbReference type="RefSeq" id="XP_040790859.1">
    <property type="nucleotide sequence ID" value="XM_040928071.1"/>
</dbReference>
<dbReference type="AlphaFoldDB" id="A0A9P4GN20"/>
<sequence length="71" mass="8032">ENIYYTILAQDTYDHRILNSALPVRSAVLKQNTGGLVVRWVTTSESPLLYVFALISPFLYNATPLFVCTRP</sequence>
<protein>
    <submittedName>
        <fullName evidence="2">Uncharacterized protein</fullName>
    </submittedName>
</protein>
<evidence type="ECO:0000256" key="1">
    <source>
        <dbReference type="SAM" id="Phobius"/>
    </source>
</evidence>
<dbReference type="GeneID" id="63845324"/>
<accession>A0A9P4GN20</accession>
<keyword evidence="1" id="KW-0472">Membrane</keyword>
<organism evidence="2 3">
    <name type="scientific">Cucurbitaria berberidis CBS 394.84</name>
    <dbReference type="NCBI Taxonomy" id="1168544"/>
    <lineage>
        <taxon>Eukaryota</taxon>
        <taxon>Fungi</taxon>
        <taxon>Dikarya</taxon>
        <taxon>Ascomycota</taxon>
        <taxon>Pezizomycotina</taxon>
        <taxon>Dothideomycetes</taxon>
        <taxon>Pleosporomycetidae</taxon>
        <taxon>Pleosporales</taxon>
        <taxon>Pleosporineae</taxon>
        <taxon>Cucurbitariaceae</taxon>
        <taxon>Cucurbitaria</taxon>
    </lineage>
</organism>
<feature type="non-terminal residue" evidence="2">
    <location>
        <position position="1"/>
    </location>
</feature>
<proteinExistence type="predicted"/>
<reference evidence="2" key="1">
    <citation type="submission" date="2020-01" db="EMBL/GenBank/DDBJ databases">
        <authorList>
            <consortium name="DOE Joint Genome Institute"/>
            <person name="Haridas S."/>
            <person name="Albert R."/>
            <person name="Binder M."/>
            <person name="Bloem J."/>
            <person name="Labutti K."/>
            <person name="Salamov A."/>
            <person name="Andreopoulos B."/>
            <person name="Baker S.E."/>
            <person name="Barry K."/>
            <person name="Bills G."/>
            <person name="Bluhm B.H."/>
            <person name="Cannon C."/>
            <person name="Castanera R."/>
            <person name="Culley D.E."/>
            <person name="Daum C."/>
            <person name="Ezra D."/>
            <person name="Gonzalez J.B."/>
            <person name="Henrissat B."/>
            <person name="Kuo A."/>
            <person name="Liang C."/>
            <person name="Lipzen A."/>
            <person name="Lutzoni F."/>
            <person name="Magnuson J."/>
            <person name="Mondo S."/>
            <person name="Nolan M."/>
            <person name="Ohm R."/>
            <person name="Pangilinan J."/>
            <person name="Park H.-J."/>
            <person name="Ramirez L."/>
            <person name="Alfaro M."/>
            <person name="Sun H."/>
            <person name="Tritt A."/>
            <person name="Yoshinaga Y."/>
            <person name="Zwiers L.-H."/>
            <person name="Turgeon B.G."/>
            <person name="Goodwin S.B."/>
            <person name="Spatafora J.W."/>
            <person name="Crous P.W."/>
            <person name="Grigoriev I.V."/>
        </authorList>
    </citation>
    <scope>NUCLEOTIDE SEQUENCE</scope>
    <source>
        <strain evidence="2">CBS 394.84</strain>
    </source>
</reference>
<dbReference type="OrthoDB" id="3868412at2759"/>
<keyword evidence="1" id="KW-1133">Transmembrane helix</keyword>